<gene>
    <name evidence="5" type="primary">CV039</name>
</gene>
<name>C1BPX3_CALRO</name>
<evidence type="ECO:0000256" key="2">
    <source>
        <dbReference type="ARBA" id="ARBA00043942"/>
    </source>
</evidence>
<evidence type="ECO:0000256" key="3">
    <source>
        <dbReference type="ARBA" id="ARBA00044072"/>
    </source>
</evidence>
<comment type="subcellular location">
    <subcellularLocation>
        <location evidence="2">Synaptic cleft</location>
    </subcellularLocation>
</comment>
<proteinExistence type="evidence at transcript level"/>
<dbReference type="PANTHER" id="PTHR28052">
    <property type="entry name" value="UPF0545 PROTEIN C22ORF39"/>
    <property type="match status" value="1"/>
</dbReference>
<dbReference type="EMBL" id="BT076652">
    <property type="protein sequence ID" value="ACO11076.1"/>
    <property type="molecule type" value="mRNA"/>
</dbReference>
<evidence type="ECO:0000256" key="1">
    <source>
        <dbReference type="ARBA" id="ARBA00006412"/>
    </source>
</evidence>
<dbReference type="GO" id="GO:0043083">
    <property type="term" value="C:synaptic cleft"/>
    <property type="evidence" value="ECO:0007669"/>
    <property type="project" value="UniProtKB-SubCell"/>
</dbReference>
<comment type="similarity">
    <text evidence="1">Belongs to the UPF0545 family.</text>
</comment>
<protein>
    <recommendedName>
        <fullName evidence="3">Synaptic plasticity regulator PANTS</fullName>
    </recommendedName>
    <alternativeName>
        <fullName evidence="4">Plasticity-associated neural transcript short</fullName>
    </alternativeName>
</protein>
<dbReference type="Pfam" id="PF11326">
    <property type="entry name" value="PANTS-like"/>
    <property type="match status" value="1"/>
</dbReference>
<evidence type="ECO:0000256" key="4">
    <source>
        <dbReference type="ARBA" id="ARBA00044235"/>
    </source>
</evidence>
<accession>C1BPX3</accession>
<reference evidence="5" key="1">
    <citation type="submission" date="2009-03" db="EMBL/GenBank/DDBJ databases">
        <title>Caligus rogercresseyi ESTs and full-length cDNAs.</title>
        <authorList>
            <person name="Yasuike M."/>
            <person name="von Schalburg K."/>
            <person name="Cooper G."/>
            <person name="Leong J."/>
            <person name="Jones S.R.M."/>
            <person name="Koop B.F."/>
        </authorList>
    </citation>
    <scope>NUCLEOTIDE SEQUENCE</scope>
    <source>
        <tissue evidence="5">Whole tissue</tissue>
    </source>
</reference>
<dbReference type="InterPro" id="IPR021475">
    <property type="entry name" value="Pants/Emi1-like"/>
</dbReference>
<dbReference type="AlphaFoldDB" id="C1BPX3"/>
<sequence length="168" mass="19673">MTATHKKWEDDWSTRTMSTEHEDLTENIPKAWMIRKCYCYHDEYKACTMIKTKIHDIFTHGEVQSCQDWKDNFSDCKSWVSNRDIGAAKRLIAREEKRIADRLMPHHLNDVWERRTSPPSPEEWTPALPSYLQKNVDESIIDYEESMEATFGVKLKSLAATGLNCSIM</sequence>
<dbReference type="PANTHER" id="PTHR28052:SF1">
    <property type="entry name" value="UPF0545 PROTEIN C22ORF39"/>
    <property type="match status" value="1"/>
</dbReference>
<evidence type="ECO:0000313" key="5">
    <source>
        <dbReference type="EMBL" id="ACO11076.1"/>
    </source>
</evidence>
<organism evidence="5">
    <name type="scientific">Caligus rogercresseyi</name>
    <name type="common">Sea louse</name>
    <dbReference type="NCBI Taxonomy" id="217165"/>
    <lineage>
        <taxon>Eukaryota</taxon>
        <taxon>Metazoa</taxon>
        <taxon>Ecdysozoa</taxon>
        <taxon>Arthropoda</taxon>
        <taxon>Crustacea</taxon>
        <taxon>Multicrustacea</taxon>
        <taxon>Hexanauplia</taxon>
        <taxon>Copepoda</taxon>
        <taxon>Siphonostomatoida</taxon>
        <taxon>Caligidae</taxon>
        <taxon>Caligus</taxon>
    </lineage>
</organism>